<dbReference type="AlphaFoldDB" id="A0A839ALQ5"/>
<gene>
    <name evidence="1" type="ORF">H3Z83_01160</name>
</gene>
<evidence type="ECO:0000313" key="2">
    <source>
        <dbReference type="Proteomes" id="UP000563906"/>
    </source>
</evidence>
<accession>A0A839ALQ5</accession>
<organism evidence="1 2">
    <name type="scientific">Tenacibaculum pelagium</name>
    <dbReference type="NCBI Taxonomy" id="2759527"/>
    <lineage>
        <taxon>Bacteria</taxon>
        <taxon>Pseudomonadati</taxon>
        <taxon>Bacteroidota</taxon>
        <taxon>Flavobacteriia</taxon>
        <taxon>Flavobacteriales</taxon>
        <taxon>Flavobacteriaceae</taxon>
        <taxon>Tenacibaculum</taxon>
    </lineage>
</organism>
<dbReference type="EMBL" id="JACGLS010000001">
    <property type="protein sequence ID" value="MBA6155134.1"/>
    <property type="molecule type" value="Genomic_DNA"/>
</dbReference>
<reference evidence="1 2" key="1">
    <citation type="submission" date="2020-07" db="EMBL/GenBank/DDBJ databases">
        <title>Bacterium isolated from marine sediment.</title>
        <authorList>
            <person name="Shang D."/>
            <person name="Du Z.-J."/>
        </authorList>
    </citation>
    <scope>NUCLEOTIDE SEQUENCE [LARGE SCALE GENOMIC DNA]</scope>
    <source>
        <strain evidence="1 2">S7007</strain>
    </source>
</reference>
<keyword evidence="2" id="KW-1185">Reference proteome</keyword>
<comment type="caution">
    <text evidence="1">The sequence shown here is derived from an EMBL/GenBank/DDBJ whole genome shotgun (WGS) entry which is preliminary data.</text>
</comment>
<sequence length="66" mass="7469">MKDANAILSTAKETILLESNAIANLVNLLNTSFIDTVKIIYNLIKKVITNYSGYLYFNNLINLKIF</sequence>
<protein>
    <submittedName>
        <fullName evidence="1">Uncharacterized protein</fullName>
    </submittedName>
</protein>
<proteinExistence type="predicted"/>
<dbReference type="Proteomes" id="UP000563906">
    <property type="component" value="Unassembled WGS sequence"/>
</dbReference>
<name>A0A839ALQ5_9FLAO</name>
<evidence type="ECO:0000313" key="1">
    <source>
        <dbReference type="EMBL" id="MBA6155134.1"/>
    </source>
</evidence>
<dbReference type="RefSeq" id="WP_182123648.1">
    <property type="nucleotide sequence ID" value="NZ_JACGLS010000001.1"/>
</dbReference>